<dbReference type="PANTHER" id="PTHR33103:SF106">
    <property type="entry name" value="OS01G0154200 PROTEIN"/>
    <property type="match status" value="1"/>
</dbReference>
<dbReference type="EMBL" id="CM029045">
    <property type="protein sequence ID" value="KAG2595582.1"/>
    <property type="molecule type" value="Genomic_DNA"/>
</dbReference>
<reference evidence="1" key="1">
    <citation type="submission" date="2020-05" db="EMBL/GenBank/DDBJ databases">
        <title>WGS assembly of Panicum virgatum.</title>
        <authorList>
            <person name="Lovell J.T."/>
            <person name="Jenkins J."/>
            <person name="Shu S."/>
            <person name="Juenger T.E."/>
            <person name="Schmutz J."/>
        </authorList>
    </citation>
    <scope>NUCLEOTIDE SEQUENCE</scope>
    <source>
        <strain evidence="1">AP13</strain>
    </source>
</reference>
<evidence type="ECO:0000313" key="2">
    <source>
        <dbReference type="Proteomes" id="UP000823388"/>
    </source>
</evidence>
<dbReference type="AlphaFoldDB" id="A0A8T0S8V8"/>
<name>A0A8T0S8V8_PANVG</name>
<organism evidence="1 2">
    <name type="scientific">Panicum virgatum</name>
    <name type="common">Blackwell switchgrass</name>
    <dbReference type="NCBI Taxonomy" id="38727"/>
    <lineage>
        <taxon>Eukaryota</taxon>
        <taxon>Viridiplantae</taxon>
        <taxon>Streptophyta</taxon>
        <taxon>Embryophyta</taxon>
        <taxon>Tracheophyta</taxon>
        <taxon>Spermatophyta</taxon>
        <taxon>Magnoliopsida</taxon>
        <taxon>Liliopsida</taxon>
        <taxon>Poales</taxon>
        <taxon>Poaceae</taxon>
        <taxon>PACMAD clade</taxon>
        <taxon>Panicoideae</taxon>
        <taxon>Panicodae</taxon>
        <taxon>Paniceae</taxon>
        <taxon>Panicinae</taxon>
        <taxon>Panicum</taxon>
        <taxon>Panicum sect. Hiantes</taxon>
    </lineage>
</organism>
<dbReference type="PANTHER" id="PTHR33103">
    <property type="entry name" value="OS01G0153900 PROTEIN"/>
    <property type="match status" value="1"/>
</dbReference>
<sequence>MTAEVQIVEPSAAAVAGEGSTTGYVRDMVTYTVMDDLSMAPMSTICAVAALAGLGVSDITGLQAKTVEIGYKEGLALLKASLQSQTVLTDVFLGAKGSSGGERAAGLGSRNPYRFRGNF</sequence>
<comment type="caution">
    <text evidence="1">The sequence shown here is derived from an EMBL/GenBank/DDBJ whole genome shotgun (WGS) entry which is preliminary data.</text>
</comment>
<protein>
    <submittedName>
        <fullName evidence="1">Uncharacterized protein</fullName>
    </submittedName>
</protein>
<dbReference type="Pfam" id="PF05056">
    <property type="entry name" value="DUF674"/>
    <property type="match status" value="1"/>
</dbReference>
<dbReference type="InterPro" id="IPR007750">
    <property type="entry name" value="DUF674"/>
</dbReference>
<dbReference type="Proteomes" id="UP000823388">
    <property type="component" value="Chromosome 5K"/>
</dbReference>
<evidence type="ECO:0000313" key="1">
    <source>
        <dbReference type="EMBL" id="KAG2595582.1"/>
    </source>
</evidence>
<dbReference type="OrthoDB" id="687098at2759"/>
<keyword evidence="2" id="KW-1185">Reference proteome</keyword>
<accession>A0A8T0S8V8</accession>
<gene>
    <name evidence="1" type="ORF">PVAP13_5KG085674</name>
</gene>
<proteinExistence type="predicted"/>